<evidence type="ECO:0000256" key="3">
    <source>
        <dbReference type="ARBA" id="ARBA00022801"/>
    </source>
</evidence>
<dbReference type="RefSeq" id="WP_138187590.1">
    <property type="nucleotide sequence ID" value="NZ_LS992241.1"/>
</dbReference>
<name>A0A383RF60_PAEAL</name>
<keyword evidence="4" id="KW-0460">Magnesium</keyword>
<evidence type="ECO:0000313" key="7">
    <source>
        <dbReference type="Proteomes" id="UP000304148"/>
    </source>
</evidence>
<dbReference type="AlphaFoldDB" id="A0A383RF60"/>
<dbReference type="Pfam" id="PF04794">
    <property type="entry name" value="YdjC"/>
    <property type="match status" value="1"/>
</dbReference>
<dbReference type="CDD" id="cd10802">
    <property type="entry name" value="YdjC_TTHB029_like"/>
    <property type="match status" value="1"/>
</dbReference>
<evidence type="ECO:0000313" key="6">
    <source>
        <dbReference type="EMBL" id="SYX85725.1"/>
    </source>
</evidence>
<reference evidence="7" key="1">
    <citation type="submission" date="2018-08" db="EMBL/GenBank/DDBJ databases">
        <authorList>
            <person name="Chevrot R."/>
        </authorList>
    </citation>
    <scope>NUCLEOTIDE SEQUENCE [LARGE SCALE GENOMIC DNA]</scope>
</reference>
<dbReference type="Proteomes" id="UP000304148">
    <property type="component" value="Chromosome"/>
</dbReference>
<dbReference type="InterPro" id="IPR006879">
    <property type="entry name" value="YdjC-like"/>
</dbReference>
<proteinExistence type="predicted"/>
<evidence type="ECO:0000256" key="2">
    <source>
        <dbReference type="ARBA" id="ARBA00022723"/>
    </source>
</evidence>
<dbReference type="GO" id="GO:0005975">
    <property type="term" value="P:carbohydrate metabolic process"/>
    <property type="evidence" value="ECO:0007669"/>
    <property type="project" value="InterPro"/>
</dbReference>
<dbReference type="PANTHER" id="PTHR31609:SF1">
    <property type="entry name" value="CARBOHYDRATE DEACETYLASE"/>
    <property type="match status" value="1"/>
</dbReference>
<organism evidence="6 7">
    <name type="scientific">Paenibacillus alvei</name>
    <name type="common">Bacillus alvei</name>
    <dbReference type="NCBI Taxonomy" id="44250"/>
    <lineage>
        <taxon>Bacteria</taxon>
        <taxon>Bacillati</taxon>
        <taxon>Bacillota</taxon>
        <taxon>Bacilli</taxon>
        <taxon>Bacillales</taxon>
        <taxon>Paenibacillaceae</taxon>
        <taxon>Paenibacillus</taxon>
    </lineage>
</organism>
<protein>
    <recommendedName>
        <fullName evidence="8">ChbG/HpnK family deacetylase</fullName>
    </recommendedName>
</protein>
<dbReference type="PANTHER" id="PTHR31609">
    <property type="entry name" value="YDJC DEACETYLASE FAMILY MEMBER"/>
    <property type="match status" value="1"/>
</dbReference>
<evidence type="ECO:0000256" key="5">
    <source>
        <dbReference type="ARBA" id="ARBA00023277"/>
    </source>
</evidence>
<evidence type="ECO:0000256" key="4">
    <source>
        <dbReference type="ARBA" id="ARBA00022842"/>
    </source>
</evidence>
<evidence type="ECO:0008006" key="8">
    <source>
        <dbReference type="Google" id="ProtNLM"/>
    </source>
</evidence>
<dbReference type="SUPFAM" id="SSF88713">
    <property type="entry name" value="Glycoside hydrolase/deacetylase"/>
    <property type="match status" value="1"/>
</dbReference>
<keyword evidence="2" id="KW-0479">Metal-binding</keyword>
<gene>
    <name evidence="6" type="ORF">PBLR_14147</name>
</gene>
<keyword evidence="5" id="KW-0119">Carbohydrate metabolism</keyword>
<dbReference type="GO" id="GO:0016787">
    <property type="term" value="F:hydrolase activity"/>
    <property type="evidence" value="ECO:0007669"/>
    <property type="project" value="UniProtKB-KW"/>
</dbReference>
<dbReference type="GO" id="GO:0019213">
    <property type="term" value="F:deacetylase activity"/>
    <property type="evidence" value="ECO:0007669"/>
    <property type="project" value="TreeGrafter"/>
</dbReference>
<evidence type="ECO:0000256" key="1">
    <source>
        <dbReference type="ARBA" id="ARBA00001946"/>
    </source>
</evidence>
<dbReference type="InterPro" id="IPR011330">
    <property type="entry name" value="Glyco_hydro/deAcase_b/a-brl"/>
</dbReference>
<keyword evidence="3" id="KW-0378">Hydrolase</keyword>
<sequence length="304" mass="34423">MNVMRALGYEETDRLLIINADDFGMCHATNMGIMQLLEEGSICSTSIMMPCGWAKEAAKWSAAHPELDIGVHLTFTSEWEGYKWSAMNRSRDISTLLTEEGYFPECCLTVEHLADPEQVRCEMISQIEAARRSGINITHADNHMGSLYGLASGRDFLDVVFDVCAAYGLPFRMPRRIGGMKLSPELEKMAKRRIDLADAKGVVILDTLLGLPYERIPGETYAQVKAKAEALLRGLLPGITEMYLHPSIVSDELKAITPHWEKRGMEWRLFRDPDIRRIVAEEGIQLIRWRDLRDVQRGQLPPLM</sequence>
<dbReference type="EMBL" id="LS992241">
    <property type="protein sequence ID" value="SYX85725.1"/>
    <property type="molecule type" value="Genomic_DNA"/>
</dbReference>
<dbReference type="Gene3D" id="3.20.20.370">
    <property type="entry name" value="Glycoside hydrolase/deacetylase"/>
    <property type="match status" value="1"/>
</dbReference>
<comment type="cofactor">
    <cofactor evidence="1">
        <name>Mg(2+)</name>
        <dbReference type="ChEBI" id="CHEBI:18420"/>
    </cofactor>
</comment>
<dbReference type="GO" id="GO:0046872">
    <property type="term" value="F:metal ion binding"/>
    <property type="evidence" value="ECO:0007669"/>
    <property type="project" value="UniProtKB-KW"/>
</dbReference>
<accession>A0A383RF60</accession>